<dbReference type="RefSeq" id="WP_091728811.1">
    <property type="nucleotide sequence ID" value="NZ_LT629757.1"/>
</dbReference>
<protein>
    <submittedName>
        <fullName evidence="8">Flagellar biosynthetic protein FliR</fullName>
    </submittedName>
</protein>
<feature type="transmembrane region" description="Helical" evidence="7">
    <location>
        <begin position="128"/>
        <end position="154"/>
    </location>
</feature>
<comment type="similarity">
    <text evidence="2">Belongs to the FliR/MopE/SpaR family.</text>
</comment>
<dbReference type="GO" id="GO:0005886">
    <property type="term" value="C:plasma membrane"/>
    <property type="evidence" value="ECO:0007669"/>
    <property type="project" value="UniProtKB-SubCell"/>
</dbReference>
<feature type="transmembrane region" description="Helical" evidence="7">
    <location>
        <begin position="86"/>
        <end position="108"/>
    </location>
</feature>
<organism evidence="8 9">
    <name type="scientific">Nocardioides scoriae</name>
    <dbReference type="NCBI Taxonomy" id="642780"/>
    <lineage>
        <taxon>Bacteria</taxon>
        <taxon>Bacillati</taxon>
        <taxon>Actinomycetota</taxon>
        <taxon>Actinomycetes</taxon>
        <taxon>Propionibacteriales</taxon>
        <taxon>Nocardioidaceae</taxon>
        <taxon>Nocardioides</taxon>
    </lineage>
</organism>
<keyword evidence="8" id="KW-0969">Cilium</keyword>
<keyword evidence="8" id="KW-0966">Cell projection</keyword>
<evidence type="ECO:0000313" key="9">
    <source>
        <dbReference type="Proteomes" id="UP000198859"/>
    </source>
</evidence>
<evidence type="ECO:0000256" key="6">
    <source>
        <dbReference type="ARBA" id="ARBA00023136"/>
    </source>
</evidence>
<evidence type="ECO:0000256" key="2">
    <source>
        <dbReference type="ARBA" id="ARBA00009772"/>
    </source>
</evidence>
<evidence type="ECO:0000256" key="5">
    <source>
        <dbReference type="ARBA" id="ARBA00022989"/>
    </source>
</evidence>
<dbReference type="PRINTS" id="PR00953">
    <property type="entry name" value="TYPE3IMRPROT"/>
</dbReference>
<keyword evidence="3" id="KW-1003">Cell membrane</keyword>
<dbReference type="PANTHER" id="PTHR30065">
    <property type="entry name" value="FLAGELLAR BIOSYNTHETIC PROTEIN FLIR"/>
    <property type="match status" value="1"/>
</dbReference>
<dbReference type="Proteomes" id="UP000198859">
    <property type="component" value="Chromosome I"/>
</dbReference>
<dbReference type="GO" id="GO:0006605">
    <property type="term" value="P:protein targeting"/>
    <property type="evidence" value="ECO:0007669"/>
    <property type="project" value="InterPro"/>
</dbReference>
<reference evidence="9" key="1">
    <citation type="submission" date="2016-10" db="EMBL/GenBank/DDBJ databases">
        <authorList>
            <person name="Varghese N."/>
            <person name="Submissions S."/>
        </authorList>
    </citation>
    <scope>NUCLEOTIDE SEQUENCE [LARGE SCALE GENOMIC DNA]</scope>
    <source>
        <strain evidence="9">DSM 22127</strain>
    </source>
</reference>
<dbReference type="AlphaFoldDB" id="A0A1H1SAG2"/>
<dbReference type="InterPro" id="IPR002010">
    <property type="entry name" value="T3SS_IM_R"/>
</dbReference>
<gene>
    <name evidence="8" type="ORF">SAMN04488570_1891</name>
</gene>
<sequence length="255" mass="26165">MTLTVPGDALVGYLLASLRIAAWLVVVPPFMGRSIPATVKVVLSLGLAVTVVPSVAATGVPTDLLGLVTAAVTQVAIGAAMGMTTFLLFAALAAAGSLIDVFGGFALAQAYDPLGMNSNTVFGNFHQMLATMLLFASNAHLLVIGGLLSTFRFLPLGESPDIGTTTQVISKAFEVFFVTAVQIALPMIGVLFLADVGLALLTKVAPQLNAINVMFPAKIGLTLLLLGLSFPVLPLAMDKLVQLSQEAMAAIAGAG</sequence>
<evidence type="ECO:0000313" key="8">
    <source>
        <dbReference type="EMBL" id="SDS44309.1"/>
    </source>
</evidence>
<evidence type="ECO:0000256" key="1">
    <source>
        <dbReference type="ARBA" id="ARBA00004651"/>
    </source>
</evidence>
<evidence type="ECO:0000256" key="7">
    <source>
        <dbReference type="SAM" id="Phobius"/>
    </source>
</evidence>
<dbReference type="OrthoDB" id="9807748at2"/>
<keyword evidence="6 7" id="KW-0472">Membrane</keyword>
<keyword evidence="5 7" id="KW-1133">Transmembrane helix</keyword>
<feature type="transmembrane region" description="Helical" evidence="7">
    <location>
        <begin position="37"/>
        <end position="58"/>
    </location>
</feature>
<keyword evidence="9" id="KW-1185">Reference proteome</keyword>
<keyword evidence="8" id="KW-0282">Flagellum</keyword>
<proteinExistence type="inferred from homology"/>
<dbReference type="PANTHER" id="PTHR30065:SF1">
    <property type="entry name" value="SURFACE PRESENTATION OF ANTIGENS PROTEIN SPAR"/>
    <property type="match status" value="1"/>
</dbReference>
<evidence type="ECO:0000256" key="3">
    <source>
        <dbReference type="ARBA" id="ARBA00022475"/>
    </source>
</evidence>
<feature type="transmembrane region" description="Helical" evidence="7">
    <location>
        <begin position="213"/>
        <end position="236"/>
    </location>
</feature>
<accession>A0A1H1SAG2</accession>
<dbReference type="EMBL" id="LT629757">
    <property type="protein sequence ID" value="SDS44309.1"/>
    <property type="molecule type" value="Genomic_DNA"/>
</dbReference>
<dbReference type="Pfam" id="PF01311">
    <property type="entry name" value="Bac_export_1"/>
    <property type="match status" value="1"/>
</dbReference>
<dbReference type="STRING" id="642780.SAMN04488570_1891"/>
<feature type="transmembrane region" description="Helical" evidence="7">
    <location>
        <begin position="12"/>
        <end position="30"/>
    </location>
</feature>
<comment type="subcellular location">
    <subcellularLocation>
        <location evidence="1">Cell membrane</location>
        <topology evidence="1">Multi-pass membrane protein</topology>
    </subcellularLocation>
</comment>
<keyword evidence="4 7" id="KW-0812">Transmembrane</keyword>
<feature type="transmembrane region" description="Helical" evidence="7">
    <location>
        <begin position="175"/>
        <end position="201"/>
    </location>
</feature>
<evidence type="ECO:0000256" key="4">
    <source>
        <dbReference type="ARBA" id="ARBA00022692"/>
    </source>
</evidence>
<name>A0A1H1SAG2_9ACTN</name>